<gene>
    <name evidence="2" type="ORF">AVDCRST_MAG13-2147</name>
</gene>
<feature type="compositionally biased region" description="Low complexity" evidence="1">
    <location>
        <begin position="16"/>
        <end position="26"/>
    </location>
</feature>
<proteinExistence type="predicted"/>
<feature type="compositionally biased region" description="Basic and acidic residues" evidence="1">
    <location>
        <begin position="66"/>
        <end position="76"/>
    </location>
</feature>
<reference evidence="2" key="1">
    <citation type="submission" date="2020-02" db="EMBL/GenBank/DDBJ databases">
        <authorList>
            <person name="Meier V. D."/>
        </authorList>
    </citation>
    <scope>NUCLEOTIDE SEQUENCE</scope>
    <source>
        <strain evidence="2">AVDCRST_MAG13</strain>
    </source>
</reference>
<name>A0A6J4SHH2_9ACTN</name>
<sequence>ARASHGHLPRSRLTDGPGAQGPHPAAHGGGGGHLLQAPDPAREDRHPPCRARQPPAQEARGRRGRDHGGRRPEAHGHPRGPGGRRPRRRGL</sequence>
<protein>
    <submittedName>
        <fullName evidence="2">Uncharacterized protein</fullName>
    </submittedName>
</protein>
<dbReference type="AlphaFoldDB" id="A0A6J4SHH2"/>
<dbReference type="EMBL" id="CADCVO010000343">
    <property type="protein sequence ID" value="CAA9499089.1"/>
    <property type="molecule type" value="Genomic_DNA"/>
</dbReference>
<feature type="compositionally biased region" description="Basic residues" evidence="1">
    <location>
        <begin position="82"/>
        <end position="91"/>
    </location>
</feature>
<feature type="non-terminal residue" evidence="2">
    <location>
        <position position="91"/>
    </location>
</feature>
<feature type="region of interest" description="Disordered" evidence="1">
    <location>
        <begin position="1"/>
        <end position="91"/>
    </location>
</feature>
<organism evidence="2">
    <name type="scientific">uncultured Solirubrobacteraceae bacterium</name>
    <dbReference type="NCBI Taxonomy" id="1162706"/>
    <lineage>
        <taxon>Bacteria</taxon>
        <taxon>Bacillati</taxon>
        <taxon>Actinomycetota</taxon>
        <taxon>Thermoleophilia</taxon>
        <taxon>Solirubrobacterales</taxon>
        <taxon>Solirubrobacteraceae</taxon>
        <taxon>environmental samples</taxon>
    </lineage>
</organism>
<feature type="non-terminal residue" evidence="2">
    <location>
        <position position="1"/>
    </location>
</feature>
<evidence type="ECO:0000313" key="2">
    <source>
        <dbReference type="EMBL" id="CAA9499089.1"/>
    </source>
</evidence>
<evidence type="ECO:0000256" key="1">
    <source>
        <dbReference type="SAM" id="MobiDB-lite"/>
    </source>
</evidence>
<accession>A0A6J4SHH2</accession>
<feature type="compositionally biased region" description="Basic residues" evidence="1">
    <location>
        <begin position="1"/>
        <end position="10"/>
    </location>
</feature>